<feature type="transmembrane region" description="Helical" evidence="5">
    <location>
        <begin position="723"/>
        <end position="741"/>
    </location>
</feature>
<dbReference type="SUPFAM" id="SSF47384">
    <property type="entry name" value="Homodimeric domain of signal transducing histidine kinase"/>
    <property type="match status" value="1"/>
</dbReference>
<feature type="chain" id="PRO_5011472273" description="histidine kinase" evidence="6">
    <location>
        <begin position="21"/>
        <end position="1016"/>
    </location>
</feature>
<keyword evidence="8" id="KW-0418">Kinase</keyword>
<evidence type="ECO:0000256" key="2">
    <source>
        <dbReference type="ARBA" id="ARBA00012438"/>
    </source>
</evidence>
<dbReference type="Gene3D" id="2.130.10.10">
    <property type="entry name" value="YVTN repeat-like/Quinoprotein amine dehydrogenase"/>
    <property type="match status" value="2"/>
</dbReference>
<keyword evidence="5" id="KW-0472">Membrane</keyword>
<dbReference type="Pfam" id="PF07495">
    <property type="entry name" value="Y_Y_Y"/>
    <property type="match status" value="1"/>
</dbReference>
<protein>
    <recommendedName>
        <fullName evidence="2">histidine kinase</fullName>
        <ecNumber evidence="2">2.7.13.3</ecNumber>
    </recommendedName>
</protein>
<dbReference type="STRING" id="659014.SAMN04487996_121123"/>
<dbReference type="InterPro" id="IPR011123">
    <property type="entry name" value="Y_Y_Y"/>
</dbReference>
<keyword evidence="4" id="KW-0175">Coiled coil</keyword>
<dbReference type="PROSITE" id="PS50109">
    <property type="entry name" value="HIS_KIN"/>
    <property type="match status" value="1"/>
</dbReference>
<evidence type="ECO:0000313" key="9">
    <source>
        <dbReference type="Proteomes" id="UP000198748"/>
    </source>
</evidence>
<comment type="catalytic activity">
    <reaction evidence="1">
        <text>ATP + protein L-histidine = ADP + protein N-phospho-L-histidine.</text>
        <dbReference type="EC" id="2.7.13.3"/>
    </reaction>
</comment>
<feature type="signal peptide" evidence="6">
    <location>
        <begin position="1"/>
        <end position="20"/>
    </location>
</feature>
<keyword evidence="6" id="KW-0732">Signal</keyword>
<dbReference type="Gene3D" id="3.30.565.10">
    <property type="entry name" value="Histidine kinase-like ATPase, C-terminal domain"/>
    <property type="match status" value="1"/>
</dbReference>
<dbReference type="PANTHER" id="PTHR43547">
    <property type="entry name" value="TWO-COMPONENT HISTIDINE KINASE"/>
    <property type="match status" value="1"/>
</dbReference>
<dbReference type="AlphaFoldDB" id="A0A1G7W5M7"/>
<dbReference type="GO" id="GO:0000155">
    <property type="term" value="F:phosphorelay sensor kinase activity"/>
    <property type="evidence" value="ECO:0007669"/>
    <property type="project" value="InterPro"/>
</dbReference>
<keyword evidence="3" id="KW-0597">Phosphoprotein</keyword>
<dbReference type="InterPro" id="IPR004358">
    <property type="entry name" value="Sig_transdc_His_kin-like_C"/>
</dbReference>
<evidence type="ECO:0000259" key="7">
    <source>
        <dbReference type="PROSITE" id="PS50109"/>
    </source>
</evidence>
<dbReference type="PANTHER" id="PTHR43547:SF2">
    <property type="entry name" value="HYBRID SIGNAL TRANSDUCTION HISTIDINE KINASE C"/>
    <property type="match status" value="1"/>
</dbReference>
<dbReference type="OrthoDB" id="900403at2"/>
<keyword evidence="5" id="KW-0812">Transmembrane</keyword>
<reference evidence="9" key="1">
    <citation type="submission" date="2016-10" db="EMBL/GenBank/DDBJ databases">
        <authorList>
            <person name="Varghese N."/>
            <person name="Submissions S."/>
        </authorList>
    </citation>
    <scope>NUCLEOTIDE SEQUENCE [LARGE SCALE GENOMIC DNA]</scope>
    <source>
        <strain evidence="9">DSM 25329</strain>
    </source>
</reference>
<dbReference type="Pfam" id="PF02518">
    <property type="entry name" value="HATPase_c"/>
    <property type="match status" value="1"/>
</dbReference>
<keyword evidence="9" id="KW-1185">Reference proteome</keyword>
<feature type="domain" description="Histidine kinase" evidence="7">
    <location>
        <begin position="793"/>
        <end position="1001"/>
    </location>
</feature>
<proteinExistence type="predicted"/>
<dbReference type="InterPro" id="IPR005467">
    <property type="entry name" value="His_kinase_dom"/>
</dbReference>
<dbReference type="InterPro" id="IPR015943">
    <property type="entry name" value="WD40/YVTN_repeat-like_dom_sf"/>
</dbReference>
<feature type="coiled-coil region" evidence="4">
    <location>
        <begin position="738"/>
        <end position="772"/>
    </location>
</feature>
<keyword evidence="8" id="KW-0808">Transferase</keyword>
<dbReference type="Gene3D" id="1.10.287.130">
    <property type="match status" value="1"/>
</dbReference>
<dbReference type="InterPro" id="IPR013783">
    <property type="entry name" value="Ig-like_fold"/>
</dbReference>
<evidence type="ECO:0000256" key="4">
    <source>
        <dbReference type="SAM" id="Coils"/>
    </source>
</evidence>
<evidence type="ECO:0000256" key="5">
    <source>
        <dbReference type="SAM" id="Phobius"/>
    </source>
</evidence>
<dbReference type="InterPro" id="IPR036890">
    <property type="entry name" value="HATPase_C_sf"/>
</dbReference>
<evidence type="ECO:0000256" key="3">
    <source>
        <dbReference type="ARBA" id="ARBA00022553"/>
    </source>
</evidence>
<evidence type="ECO:0000256" key="1">
    <source>
        <dbReference type="ARBA" id="ARBA00000085"/>
    </source>
</evidence>
<organism evidence="8 9">
    <name type="scientific">Dyadobacter soli</name>
    <dbReference type="NCBI Taxonomy" id="659014"/>
    <lineage>
        <taxon>Bacteria</taxon>
        <taxon>Pseudomonadati</taxon>
        <taxon>Bacteroidota</taxon>
        <taxon>Cytophagia</taxon>
        <taxon>Cytophagales</taxon>
        <taxon>Spirosomataceae</taxon>
        <taxon>Dyadobacter</taxon>
    </lineage>
</organism>
<dbReference type="RefSeq" id="WP_090156627.1">
    <property type="nucleotide sequence ID" value="NZ_FNAN01000021.1"/>
</dbReference>
<gene>
    <name evidence="8" type="ORF">SAMN04487996_121123</name>
</gene>
<dbReference type="PRINTS" id="PR00344">
    <property type="entry name" value="BCTRLSENSOR"/>
</dbReference>
<dbReference type="InterPro" id="IPR036097">
    <property type="entry name" value="HisK_dim/P_sf"/>
</dbReference>
<evidence type="ECO:0000256" key="6">
    <source>
        <dbReference type="SAM" id="SignalP"/>
    </source>
</evidence>
<name>A0A1G7W5M7_9BACT</name>
<dbReference type="EC" id="2.7.13.3" evidence="2"/>
<dbReference type="SUPFAM" id="SSF55874">
    <property type="entry name" value="ATPase domain of HSP90 chaperone/DNA topoisomerase II/histidine kinase"/>
    <property type="match status" value="1"/>
</dbReference>
<sequence>MRILLVALISLILHSFPVAAQQEQFIVSQYNTDNGLPQNSVKDIAFDEWGYCWLATEMGMVRYDGQRFVTYGTNELPGLKSARLAGLTADARGTLYARLYGEQIIKVAAVGPHAAPAPVLLPQWTVHVGLQGVAVDDKGMLNKLAYFYEHLGQNPFLFTSSISNHEVYLQNENSLLYLSPGLKAPVQIRDYTGARPQYAIFGGQFLACILPGNRVEAWKNGRVVPAYTSIEGPLASSPLFLSGDFRTFPSPDGLYVYAGDDLYKVALRNGRLSSEIELDGVQIPFLSCIRYVPEQQAYYLGSTTDGLFVVQKNQFSSPTFSSPVLEQSLYAQAKLDDGRVVVKNMLVSMDQPPRPLPINTGIGPWLFAPGNEQLYYEENFKLKKLDIASGQSRVVASGYGMVHMSEADKGGYFFASSRGFGKLVNDKPVGFKNFPQLTNILFARQIRPSYFLVCTEKGLKWYDYERNRIDKSVLESMSVRTVYAEAANKIWISTYGKGFYLLHNKKLYHMPTGPRRALTTVHSFIEDGHGFFWLPSNNGLFKVKKSELMAYAERKQDKVSYFRFDRTDGLPTNEFNGGCDPSFVWLKDSLLSLPSMKGLVWFYPHKLKPYYPSRNVFVDSLTVKGRPVALNAKGIDLSPDFKLLAVQVSSPYFGNPENLDLEYQVAGLDPGWHKVEKNGYVTITSLPPGDYKLLVRRNGAHIPDSAGQFVLPIEVQPWFYNTWWFYALCICVSVGVGYLLFKRRLTKLQKEAQELENTISARTRELKSAVDDLAKSEMALLESNRFKDHVITMVLHDMRSPLRFISLISGNLLKNHTQLTHSDLDAYLGDLHMGTQNLLGFTEQFFMWISTQQQGFKISKNLFPLNALFEEIASLYKELFKVNHNRLTIVHTDLECVSDYQILSVVIRNLIDNANKNTIEGEITLSCREENGRLLISIADTGQGLTDEQIALFMSRDRQAGNRGTGSLLIHTMLDYIQGSIAIASEPGQGSTFTILLQNLPQSDTSGQDGSVPASS</sequence>
<accession>A0A1G7W5M7</accession>
<keyword evidence="5" id="KW-1133">Transmembrane helix</keyword>
<dbReference type="Proteomes" id="UP000198748">
    <property type="component" value="Unassembled WGS sequence"/>
</dbReference>
<dbReference type="SMART" id="SM00387">
    <property type="entry name" value="HATPase_c"/>
    <property type="match status" value="1"/>
</dbReference>
<dbReference type="EMBL" id="FNAN01000021">
    <property type="protein sequence ID" value="SDG67295.1"/>
    <property type="molecule type" value="Genomic_DNA"/>
</dbReference>
<evidence type="ECO:0000313" key="8">
    <source>
        <dbReference type="EMBL" id="SDG67295.1"/>
    </source>
</evidence>
<dbReference type="Gene3D" id="2.60.40.10">
    <property type="entry name" value="Immunoglobulins"/>
    <property type="match status" value="1"/>
</dbReference>
<dbReference type="InterPro" id="IPR003594">
    <property type="entry name" value="HATPase_dom"/>
</dbReference>